<dbReference type="InterPro" id="IPR051438">
    <property type="entry name" value="RNF_E3_ubiq-protein_ligase"/>
</dbReference>
<dbReference type="GO" id="GO:0005509">
    <property type="term" value="F:calcium ion binding"/>
    <property type="evidence" value="ECO:0007669"/>
    <property type="project" value="InterPro"/>
</dbReference>
<feature type="domain" description="EF-hand" evidence="8">
    <location>
        <begin position="197"/>
        <end position="232"/>
    </location>
</feature>
<dbReference type="Pfam" id="PF13445">
    <property type="entry name" value="zf-RING_UBOX"/>
    <property type="match status" value="1"/>
</dbReference>
<dbReference type="VEuPathDB" id="TriTrypDB:ADEAN_000736200"/>
<dbReference type="InterPro" id="IPR027370">
    <property type="entry name" value="Znf-RING_euk"/>
</dbReference>
<dbReference type="InterPro" id="IPR018247">
    <property type="entry name" value="EF_Hand_1_Ca_BS"/>
</dbReference>
<keyword evidence="1" id="KW-0479">Metal-binding</keyword>
<evidence type="ECO:0000256" key="6">
    <source>
        <dbReference type="SAM" id="MobiDB-lite"/>
    </source>
</evidence>
<keyword evidence="4" id="KW-0106">Calcium</keyword>
<dbReference type="PANTHER" id="PTHR46016:SF1">
    <property type="entry name" value="RING-TYPE DOMAIN-CONTAINING PROTEIN"/>
    <property type="match status" value="1"/>
</dbReference>
<keyword evidence="3" id="KW-0862">Zinc</keyword>
<dbReference type="PROSITE" id="PS00518">
    <property type="entry name" value="ZF_RING_1"/>
    <property type="match status" value="1"/>
</dbReference>
<evidence type="ECO:0000313" key="9">
    <source>
        <dbReference type="EMBL" id="CAD2219849.1"/>
    </source>
</evidence>
<dbReference type="CDD" id="cd00051">
    <property type="entry name" value="EFh"/>
    <property type="match status" value="3"/>
</dbReference>
<keyword evidence="2 5" id="KW-0863">Zinc-finger</keyword>
<dbReference type="Pfam" id="PF13499">
    <property type="entry name" value="EF-hand_7"/>
    <property type="match status" value="2"/>
</dbReference>
<dbReference type="InterPro" id="IPR017907">
    <property type="entry name" value="Znf_RING_CS"/>
</dbReference>
<dbReference type="GO" id="GO:0061630">
    <property type="term" value="F:ubiquitin protein ligase activity"/>
    <property type="evidence" value="ECO:0007669"/>
    <property type="project" value="TreeGrafter"/>
</dbReference>
<accession>A0A7G2CKC1</accession>
<evidence type="ECO:0000256" key="5">
    <source>
        <dbReference type="PROSITE-ProRule" id="PRU00175"/>
    </source>
</evidence>
<dbReference type="SMART" id="SM00184">
    <property type="entry name" value="RING"/>
    <property type="match status" value="1"/>
</dbReference>
<feature type="region of interest" description="Disordered" evidence="6">
    <location>
        <begin position="81"/>
        <end position="129"/>
    </location>
</feature>
<evidence type="ECO:0000259" key="8">
    <source>
        <dbReference type="PROSITE" id="PS50222"/>
    </source>
</evidence>
<name>A0A7G2CKC1_9TRYP</name>
<feature type="domain" description="EF-hand" evidence="8">
    <location>
        <begin position="233"/>
        <end position="268"/>
    </location>
</feature>
<evidence type="ECO:0000256" key="3">
    <source>
        <dbReference type="ARBA" id="ARBA00022833"/>
    </source>
</evidence>
<evidence type="ECO:0000256" key="2">
    <source>
        <dbReference type="ARBA" id="ARBA00022771"/>
    </source>
</evidence>
<dbReference type="EMBL" id="LR877159">
    <property type="protein sequence ID" value="CAD2219849.1"/>
    <property type="molecule type" value="Genomic_DNA"/>
</dbReference>
<keyword evidence="10" id="KW-1185">Reference proteome</keyword>
<gene>
    <name evidence="9" type="ORF">ADEAN_000736200</name>
</gene>
<evidence type="ECO:0000313" key="10">
    <source>
        <dbReference type="Proteomes" id="UP000515908"/>
    </source>
</evidence>
<dbReference type="PANTHER" id="PTHR46016">
    <property type="entry name" value="ZINC FINGER, RING/FYVE/PHD-TYPE"/>
    <property type="match status" value="1"/>
</dbReference>
<dbReference type="GO" id="GO:0000209">
    <property type="term" value="P:protein polyubiquitination"/>
    <property type="evidence" value="ECO:0007669"/>
    <property type="project" value="TreeGrafter"/>
</dbReference>
<feature type="compositionally biased region" description="Pro residues" evidence="6">
    <location>
        <begin position="106"/>
        <end position="129"/>
    </location>
</feature>
<dbReference type="Gene3D" id="3.30.40.10">
    <property type="entry name" value="Zinc/RING finger domain, C3HC4 (zinc finger)"/>
    <property type="match status" value="1"/>
</dbReference>
<dbReference type="SUPFAM" id="SSF47473">
    <property type="entry name" value="EF-hand"/>
    <property type="match status" value="1"/>
</dbReference>
<feature type="region of interest" description="Disordered" evidence="6">
    <location>
        <begin position="149"/>
        <end position="171"/>
    </location>
</feature>
<feature type="domain" description="EF-hand" evidence="8">
    <location>
        <begin position="278"/>
        <end position="313"/>
    </location>
</feature>
<feature type="domain" description="RING-type" evidence="7">
    <location>
        <begin position="15"/>
        <end position="50"/>
    </location>
</feature>
<dbReference type="InterPro" id="IPR002048">
    <property type="entry name" value="EF_hand_dom"/>
</dbReference>
<dbReference type="PROSITE" id="PS00018">
    <property type="entry name" value="EF_HAND_1"/>
    <property type="match status" value="3"/>
</dbReference>
<proteinExistence type="predicted"/>
<organism evidence="9 10">
    <name type="scientific">Angomonas deanei</name>
    <dbReference type="NCBI Taxonomy" id="59799"/>
    <lineage>
        <taxon>Eukaryota</taxon>
        <taxon>Discoba</taxon>
        <taxon>Euglenozoa</taxon>
        <taxon>Kinetoplastea</taxon>
        <taxon>Metakinetoplastina</taxon>
        <taxon>Trypanosomatida</taxon>
        <taxon>Trypanosomatidae</taxon>
        <taxon>Strigomonadinae</taxon>
        <taxon>Angomonas</taxon>
    </lineage>
</organism>
<dbReference type="Proteomes" id="UP000515908">
    <property type="component" value="Chromosome 15"/>
</dbReference>
<dbReference type="GO" id="GO:0008270">
    <property type="term" value="F:zinc ion binding"/>
    <property type="evidence" value="ECO:0007669"/>
    <property type="project" value="UniProtKB-KW"/>
</dbReference>
<dbReference type="SUPFAM" id="SSF57850">
    <property type="entry name" value="RING/U-box"/>
    <property type="match status" value="1"/>
</dbReference>
<dbReference type="PROSITE" id="PS50089">
    <property type="entry name" value="ZF_RING_2"/>
    <property type="match status" value="1"/>
</dbReference>
<reference evidence="9 10" key="1">
    <citation type="submission" date="2020-08" db="EMBL/GenBank/DDBJ databases">
        <authorList>
            <person name="Newling K."/>
            <person name="Davey J."/>
            <person name="Forrester S."/>
        </authorList>
    </citation>
    <scope>NUCLEOTIDE SEQUENCE [LARGE SCALE GENOMIC DNA]</scope>
    <source>
        <strain evidence="10">Crithidia deanei Carvalho (ATCC PRA-265)</strain>
    </source>
</reference>
<evidence type="ECO:0000256" key="4">
    <source>
        <dbReference type="ARBA" id="ARBA00022837"/>
    </source>
</evidence>
<protein>
    <submittedName>
        <fullName evidence="9">Zinc finger, C3HC4 type (RING finger)/RING-type zinc-finger/zinc-RING finger domain/EF hand/EF-hand domain pair, putative</fullName>
    </submittedName>
</protein>
<dbReference type="PROSITE" id="PS50222">
    <property type="entry name" value="EF_HAND_2"/>
    <property type="match status" value="3"/>
</dbReference>
<dbReference type="AlphaFoldDB" id="A0A7G2CKC1"/>
<dbReference type="GO" id="GO:0006511">
    <property type="term" value="P:ubiquitin-dependent protein catabolic process"/>
    <property type="evidence" value="ECO:0007669"/>
    <property type="project" value="TreeGrafter"/>
</dbReference>
<dbReference type="InterPro" id="IPR001841">
    <property type="entry name" value="Znf_RING"/>
</dbReference>
<dbReference type="InterPro" id="IPR011992">
    <property type="entry name" value="EF-hand-dom_pair"/>
</dbReference>
<dbReference type="Gene3D" id="1.10.238.10">
    <property type="entry name" value="EF-hand"/>
    <property type="match status" value="2"/>
</dbReference>
<dbReference type="SMART" id="SM00054">
    <property type="entry name" value="EFh"/>
    <property type="match status" value="4"/>
</dbReference>
<dbReference type="InterPro" id="IPR013083">
    <property type="entry name" value="Znf_RING/FYVE/PHD"/>
</dbReference>
<evidence type="ECO:0000259" key="7">
    <source>
        <dbReference type="PROSITE" id="PS50089"/>
    </source>
</evidence>
<evidence type="ECO:0000256" key="1">
    <source>
        <dbReference type="ARBA" id="ARBA00022723"/>
    </source>
</evidence>
<sequence>MSVCIGENVNDELVCGVCLDSFNDPVEIRRCGHIYCRKCLTGMKDCPTCREPIESTVAPNRAIVNMALNVQVKCMKCGWKGTRESSNKHVCSSKTKKEAQAAAAPPVQPAQPAPSMNRPPPSNAAPSPAPYTYNFDQFQGYPGAAQAPAPAPTGLYYNGQPTPQPNQAPPQIQSNRRYEVIEPVGNYPWNLYGLTQEEYDQIVSIFVFFDADDSGTLDRQEVSRLAHWLNFARTEAEVNRIFMDMDADGSGSLSQGEFLTWLKYNKPNPKALYGLNQKQYNTIMMQFHGYDRNQDGCLEFEEFAQLVLNLGDVSSREAAMKLFGMIDRQRKGSIDLHQFLTFRAGKVV</sequence>